<evidence type="ECO:0000313" key="1">
    <source>
        <dbReference type="EMBL" id="TPX56313.1"/>
    </source>
</evidence>
<dbReference type="Proteomes" id="UP000318582">
    <property type="component" value="Unassembled WGS sequence"/>
</dbReference>
<sequence length="3145" mass="338872">MTTVPCTPIPTLPANTLTQGSYTQDSFPDLNGFKTLTVFGCGGIARSPGCNWQGLCTCRPNAAGYTWPKAAQWRCISNIPPAVSLYPPEGTGNSAGALSTSWVANDPWRPSVTVKFYQYVFGGYRSVIFDSFPLNYKPAAQYWPVLQLQYKVIRTDINTGTIIANNLPTPVCVNRQTTSYWWGCTITNWELPGVWNALVPEIPQPAEIPVNVYIGVQSEAGTSSWTLVGAFSFVPPDPYPWSIDSIRSQPVSGPYLSTAHAIGVLDTSVAVSVSSTTKPLTVTTDKNTARLVFSIACTPQGVNAAEPTDEDFYGSINNPIVQINNTAGFQTPKYDIAFSMLPNVTEATCTISGLAINMKGLDPDNTYGGSTPSNDFVVGILRVGPQVISAPLDSPVGLPSDLQGPGGIARYFWTTKDSLYASWNGVFRGNAKVLGVLKSSASQFTTTGSSITGTVQHVVRVLLYLNTTSVDPIASYLASASVSLLPNLRQCINFHGTNFTSGLHGCEVATTTLSGVVTSYRDTSTLTRTILNECNAAGVLYNCVDCFRCFIRTRITGYDAAANPVNATTYGIVYDASPPVIRSMLPVGKFIRAGLYWYGSLRDMNIDLDLAEPEAPLSSIPLDISVDGFTYTQGEQVPSFYQSYPQLSRLDAPTGTVAASATGWDGFTLHAQTYNVQIDPRSLDGQTATAAFKVRSDSTPPTFGVILPNHLVYNMATDGPLEMTTRNVVDHESGILDYYVLYLLGDNSHCAKSNFKWPLQSRHNWTRLATNRSEDGTMLPTQTFPLAINETFANTTTGYLYVGIAFINYAMTPYGAVQRSVTVACGWPIVLDNGYPSIYIESLEVESIMAFDSVAGTWVARRIAQIKWQTLHIYGEQSYNITLYNGNESIGMYTDITYKSASIFFNSSAPLLVSENFTAAISVSTFTKDTLPPKNVFVIINNDDPDLSTCAESVITFPLGMSAGPAVAQVDWTKCVSPIREIDQWVYWIMPYMSVIDSTLKNTTVAKNITKIAVPIEVTHQMIYKVCVGALDSYGNGTYAFCTENTLVDLTPPEPSGSVRDVDVNLGLPVASAVNITSLRFQWDPWVDAESGIANYTLTVNCSGSAATQSISIPAQATDYTLYLSNPTIWLSPFNATAVMPTGTKCVGILLATNNAGLNSEPLTSPGITSVARTPAAEQYLSVLDGTVMQTSNYTWHFFPLLPNVTAHLGWGSIVEYNKSSASISFAVTLTNMLDATDIHSYYFQNSVDPVIPLPQQAAVYSASLSIYIGGERGRTLMSADSIAVIEGGPVTLPTLTSLNNYCEVDLNTINEGAPGQALFVPTVNISTVSAFWPPFVDTFGIIDRLQLAFRQKTEPDQTSNWVDAVLPRNATGFEGRVTWIYGVPEVLWSQEMECVVQAIDIIGNVTTLIMPGYLTSYPWFNPTVVDLSNWALLGTPVSATDYDFYSDIAVTPNSTYSVGFAGFPDLISNDKVLATVQFSVGNAYSPNAPTIFDNLLPPTFMDVRKISLTSMNVADNIIPFRFFSIPNFIIPENELVHACINVTNVASGNSTAACTDGIIYSPDAPVQGNVYIKTSNNYITTSTSIQISWSGFYARGWLDAEDLGIARFEWSVGTYVGWDDVVTRRSVSSTQQTAVAQDLDLVAGDEVYATVTAYSHAGVPISSYSSPAVIDWSAPVSKGGFTKIKNMRERDGTYTLDVSYDEFVDIESEVRAVYLILETEYGLEDVIPPTKAITPIYTYATGLHLASGTPYVLRLVAVNGAGMRQEISASVTPETAVRLLYLYDYRAGGTWTAVANSSTSYTFSWVVSGSPLYFEVAAGTIPHQHDVMDWTRMDGVSRNFTLDLTAFPINDGEILYATIHAFNQAGLLADVGVTSGLTMDSSPPVLGRIVQGDTPFVHSPYANHFEFVQCSWTGFMDVHSEIVLYEACVDTNGNHPDLMASCSNLDWTPVDSSMTVQELALETHLEQGKHYYLKLRVTNAAGSPAIGVSPMFTADAERPVGQFITVGFPSKEAQRAGMNGGYFERTIIQVEWQFAPPPISGIGQYIVGIYGQDGAIPVTTPAQIPGGLNRWTFSVDAKSLPEPLVEGVAYIAVARAVSGSGVIGDLVTEPFTIFTTAPSVTLPAVSFQNYFNGTTSYFNDTTNTTEYTTTGNPTIDVVVSNIGGSTQTALAPASYFVALGSYEYGTDIAMRTLNDTCGGSCDTTFTVPAKNYTLYWATVYSMDYAGLQSNPVSTSSFWDTGSPVGLLTNSVSWTITSVKPSAVDFNATAPTSIAVTGTGLSSLVASGYSGTITCNFEYPQSPGTVSSVPATLSTVDTVAQISCTPPSLQSSGLIPMNLTEGYVSLVIATGGSSTLAFNVFHKSSSTTAWSVGSQAVLGLSPFNNAYLPTPWSWHLTWPQELPSNDIAYYTVLGFGETYSTVLGIQNYSLFTISPTAPQAVNAQPGLFQWLVCSHPYLNVSSPSCISSNTGLVDTMVASINPLVNTGYDDDIPTAVRITGAWADMAFDYESGGGYQSNASGIAANWTDSFVFANPSNKTIDHFDVGAGYKPYRFDMNMSATGLSGTLGTATFMADLVPGVPFYVTLVVWDSAGLPSVYVSAPLILDTTAASLGTVFTGPVTSAVGRIYQSNNDTLQAHWKGFTETESLIIDYNYYICTSTLDCPYGPYSNGLDTRVQAANLSLADGSYHIAVEAQNAAGTFTQKVFSPAITIDRTGPVLSNIQFGDNATIASAVNKSFALDWNFEDAESPIVEYYVQLGTVPGGPQILPWTSVSTRTSLPLFGMELPHNYTIHALVSAKNAAGLWAKATTSVKVDLTAPNVTGMVRAFDGAQYYAGVGQVDANATWSGAFQDDESPIVEYQYAIGQEGDPEKYQTYASAGLNTAVPPGVTFTVSNGDKVIMSVRAWNQAGLSSVASSQPVLFSDSTPSSFTVDILDNLWQPVTAIYEGANYIKSAERLDMRLTNLFDNNSGLSRIQMRLIQNPSQILFDWFTMRYEPVVRLASRDAPTGVPLRIEIKAFNNLDLTSSASSRPFVILPGRPTPPAVTLQWLPGTPPSVQVGLPCPELTFATGPLFYSLGVFSSAAGNKFDVRPLLPITLPTDCTTVVVNVPVPLNMTTQGRNFTAVLVTKNILNATSPITALLPAP</sequence>
<accession>A0A507DX40</accession>
<dbReference type="PANTHER" id="PTHR16897:SF2">
    <property type="entry name" value="OS03G0226600 PROTEIN"/>
    <property type="match status" value="1"/>
</dbReference>
<organism evidence="1 2">
    <name type="scientific">Powellomyces hirtus</name>
    <dbReference type="NCBI Taxonomy" id="109895"/>
    <lineage>
        <taxon>Eukaryota</taxon>
        <taxon>Fungi</taxon>
        <taxon>Fungi incertae sedis</taxon>
        <taxon>Chytridiomycota</taxon>
        <taxon>Chytridiomycota incertae sedis</taxon>
        <taxon>Chytridiomycetes</taxon>
        <taxon>Spizellomycetales</taxon>
        <taxon>Powellomycetaceae</taxon>
        <taxon>Powellomyces</taxon>
    </lineage>
</organism>
<reference evidence="1 2" key="1">
    <citation type="journal article" date="2019" name="Sci. Rep.">
        <title>Comparative genomics of chytrid fungi reveal insights into the obligate biotrophic and pathogenic lifestyle of Synchytrium endobioticum.</title>
        <authorList>
            <person name="van de Vossenberg B.T.L.H."/>
            <person name="Warris S."/>
            <person name="Nguyen H.D.T."/>
            <person name="van Gent-Pelzer M.P.E."/>
            <person name="Joly D.L."/>
            <person name="van de Geest H.C."/>
            <person name="Bonants P.J.M."/>
            <person name="Smith D.S."/>
            <person name="Levesque C.A."/>
            <person name="van der Lee T.A.J."/>
        </authorList>
    </citation>
    <scope>NUCLEOTIDE SEQUENCE [LARGE SCALE GENOMIC DNA]</scope>
    <source>
        <strain evidence="1 2">CBS 809.83</strain>
    </source>
</reference>
<proteinExistence type="predicted"/>
<comment type="caution">
    <text evidence="1">The sequence shown here is derived from an EMBL/GenBank/DDBJ whole genome shotgun (WGS) entry which is preliminary data.</text>
</comment>
<gene>
    <name evidence="1" type="ORF">PhCBS80983_g04636</name>
</gene>
<dbReference type="EMBL" id="QEAQ01000079">
    <property type="protein sequence ID" value="TPX56313.1"/>
    <property type="molecule type" value="Genomic_DNA"/>
</dbReference>
<name>A0A507DX40_9FUNG</name>
<evidence type="ECO:0008006" key="3">
    <source>
        <dbReference type="Google" id="ProtNLM"/>
    </source>
</evidence>
<protein>
    <recommendedName>
        <fullName evidence="3">Fibronectin type-III domain-containing protein</fullName>
    </recommendedName>
</protein>
<evidence type="ECO:0000313" key="2">
    <source>
        <dbReference type="Proteomes" id="UP000318582"/>
    </source>
</evidence>
<keyword evidence="2" id="KW-1185">Reference proteome</keyword>
<dbReference type="STRING" id="109895.A0A507DX40"/>
<dbReference type="PANTHER" id="PTHR16897">
    <property type="entry name" value="OS10G0105400 PROTEIN"/>
    <property type="match status" value="1"/>
</dbReference>